<comment type="caution">
    <text evidence="2">The sequence shown here is derived from an EMBL/GenBank/DDBJ whole genome shotgun (WGS) entry which is preliminary data.</text>
</comment>
<dbReference type="AlphaFoldDB" id="A0A847SBQ1"/>
<name>A0A847SBQ1_9NEIS</name>
<protein>
    <submittedName>
        <fullName evidence="2">Uncharacterized protein</fullName>
    </submittedName>
</protein>
<evidence type="ECO:0000256" key="1">
    <source>
        <dbReference type="SAM" id="SignalP"/>
    </source>
</evidence>
<accession>A0A847SBQ1</accession>
<dbReference type="EMBL" id="JABAIM010000001">
    <property type="protein sequence ID" value="NLR74528.1"/>
    <property type="molecule type" value="Genomic_DNA"/>
</dbReference>
<reference evidence="2 3" key="1">
    <citation type="submission" date="2020-04" db="EMBL/GenBank/DDBJ databases">
        <title>Draft genome of Leeia sp. IMCC25680.</title>
        <authorList>
            <person name="Song J."/>
            <person name="Cho J.-C."/>
        </authorList>
    </citation>
    <scope>NUCLEOTIDE SEQUENCE [LARGE SCALE GENOMIC DNA]</scope>
    <source>
        <strain evidence="2 3">IMCC25680</strain>
    </source>
</reference>
<sequence>MLKSMRWFAVLMLSMLLLACQKDPIVDDLKAFDALGKEAFGDMQQIQTDMNAKMQAAPTMEGKAAVFHEVIGKFEARVAKLKTFEAKSPEVKAQTDKIIGGFDDMMAGLKTLEGAMKNPAQGQDALNTGMKQVMEGQQKAMGAVGELSKLAKEKGVEWKTQ</sequence>
<dbReference type="PROSITE" id="PS51257">
    <property type="entry name" value="PROKAR_LIPOPROTEIN"/>
    <property type="match status" value="1"/>
</dbReference>
<dbReference type="RefSeq" id="WP_168876140.1">
    <property type="nucleotide sequence ID" value="NZ_JABAIM010000001.1"/>
</dbReference>
<proteinExistence type="predicted"/>
<evidence type="ECO:0000313" key="2">
    <source>
        <dbReference type="EMBL" id="NLR74528.1"/>
    </source>
</evidence>
<feature type="chain" id="PRO_5032641924" evidence="1">
    <location>
        <begin position="20"/>
        <end position="161"/>
    </location>
</feature>
<keyword evidence="3" id="KW-1185">Reference proteome</keyword>
<evidence type="ECO:0000313" key="3">
    <source>
        <dbReference type="Proteomes" id="UP000587991"/>
    </source>
</evidence>
<keyword evidence="1" id="KW-0732">Signal</keyword>
<organism evidence="2 3">
    <name type="scientific">Leeia aquatica</name>
    <dbReference type="NCBI Taxonomy" id="2725557"/>
    <lineage>
        <taxon>Bacteria</taxon>
        <taxon>Pseudomonadati</taxon>
        <taxon>Pseudomonadota</taxon>
        <taxon>Betaproteobacteria</taxon>
        <taxon>Neisseriales</taxon>
        <taxon>Leeiaceae</taxon>
        <taxon>Leeia</taxon>
    </lineage>
</organism>
<dbReference type="Proteomes" id="UP000587991">
    <property type="component" value="Unassembled WGS sequence"/>
</dbReference>
<feature type="signal peptide" evidence="1">
    <location>
        <begin position="1"/>
        <end position="19"/>
    </location>
</feature>
<gene>
    <name evidence="2" type="ORF">HF682_05090</name>
</gene>